<dbReference type="RefSeq" id="WP_163299476.1">
    <property type="nucleotide sequence ID" value="NZ_JAAGRR010000156.1"/>
</dbReference>
<accession>A0A6N9TUE0</accession>
<organism evidence="1 2">
    <name type="scientific">Dissulfurirhabdus thermomarina</name>
    <dbReference type="NCBI Taxonomy" id="1765737"/>
    <lineage>
        <taxon>Bacteria</taxon>
        <taxon>Deltaproteobacteria</taxon>
        <taxon>Dissulfurirhabdaceae</taxon>
        <taxon>Dissulfurirhabdus</taxon>
    </lineage>
</organism>
<sequence length="77" mass="8284">DAPPPGHRGRGRQGRCRDGCPGASGRCRGALGLPPDPEDLDDPVALAAYLEGLRAHRRALVFYEAAVRRLLRLGQGR</sequence>
<reference evidence="1 2" key="1">
    <citation type="submission" date="2020-02" db="EMBL/GenBank/DDBJ databases">
        <title>Comparative genomics of sulfur disproportionating microorganisms.</title>
        <authorList>
            <person name="Ward L.M."/>
            <person name="Bertran E."/>
            <person name="Johnston D.T."/>
        </authorList>
    </citation>
    <scope>NUCLEOTIDE SEQUENCE [LARGE SCALE GENOMIC DNA]</scope>
    <source>
        <strain evidence="1 2">DSM 100025</strain>
    </source>
</reference>
<protein>
    <submittedName>
        <fullName evidence="1">Uncharacterized protein</fullName>
    </submittedName>
</protein>
<proteinExistence type="predicted"/>
<dbReference type="EMBL" id="JAAGRR010000156">
    <property type="protein sequence ID" value="NDY43354.1"/>
    <property type="molecule type" value="Genomic_DNA"/>
</dbReference>
<dbReference type="AlphaFoldDB" id="A0A6N9TUE0"/>
<dbReference type="Proteomes" id="UP000469346">
    <property type="component" value="Unassembled WGS sequence"/>
</dbReference>
<keyword evidence="2" id="KW-1185">Reference proteome</keyword>
<evidence type="ECO:0000313" key="1">
    <source>
        <dbReference type="EMBL" id="NDY43354.1"/>
    </source>
</evidence>
<name>A0A6N9TUE0_DISTH</name>
<feature type="non-terminal residue" evidence="1">
    <location>
        <position position="1"/>
    </location>
</feature>
<evidence type="ECO:0000313" key="2">
    <source>
        <dbReference type="Proteomes" id="UP000469346"/>
    </source>
</evidence>
<comment type="caution">
    <text evidence="1">The sequence shown here is derived from an EMBL/GenBank/DDBJ whole genome shotgun (WGS) entry which is preliminary data.</text>
</comment>
<gene>
    <name evidence="1" type="ORF">G3N55_10945</name>
</gene>